<evidence type="ECO:0000313" key="1">
    <source>
        <dbReference type="EMBL" id="KAK1860263.1"/>
    </source>
</evidence>
<evidence type="ECO:0000313" key="2">
    <source>
        <dbReference type="Proteomes" id="UP000798662"/>
    </source>
</evidence>
<protein>
    <submittedName>
        <fullName evidence="1">Uncharacterized protein</fullName>
    </submittedName>
</protein>
<name>A0ACC3BRN7_PYRYE</name>
<organism evidence="1 2">
    <name type="scientific">Pyropia yezoensis</name>
    <name type="common">Susabi-nori</name>
    <name type="synonym">Porphyra yezoensis</name>
    <dbReference type="NCBI Taxonomy" id="2788"/>
    <lineage>
        <taxon>Eukaryota</taxon>
        <taxon>Rhodophyta</taxon>
        <taxon>Bangiophyceae</taxon>
        <taxon>Bangiales</taxon>
        <taxon>Bangiaceae</taxon>
        <taxon>Pyropia</taxon>
    </lineage>
</organism>
<accession>A0ACC3BRN7</accession>
<dbReference type="Proteomes" id="UP000798662">
    <property type="component" value="Chromosome 1"/>
</dbReference>
<proteinExistence type="predicted"/>
<reference evidence="1" key="1">
    <citation type="submission" date="2019-11" db="EMBL/GenBank/DDBJ databases">
        <title>Nori genome reveals adaptations in red seaweeds to the harsh intertidal environment.</title>
        <authorList>
            <person name="Wang D."/>
            <person name="Mao Y."/>
        </authorList>
    </citation>
    <scope>NUCLEOTIDE SEQUENCE</scope>
    <source>
        <tissue evidence="1">Gametophyte</tissue>
    </source>
</reference>
<comment type="caution">
    <text evidence="1">The sequence shown here is derived from an EMBL/GenBank/DDBJ whole genome shotgun (WGS) entry which is preliminary data.</text>
</comment>
<keyword evidence="2" id="KW-1185">Reference proteome</keyword>
<dbReference type="EMBL" id="CM020618">
    <property type="protein sequence ID" value="KAK1860263.1"/>
    <property type="molecule type" value="Genomic_DNA"/>
</dbReference>
<gene>
    <name evidence="1" type="ORF">I4F81_002852</name>
</gene>
<sequence length="433" mass="44158">MLLGLAPPPPPPPPLLPSRRPRRRLRRRHRRHPHRRRVCCRGVGAAGLFRPPPPPPVVDNLSFAPNHHPSWASGRGRTAARQQRTRPPQTGPCAPRWPPRLAARATAVAAEAAVATMTRLASLRLASPAAGDPTAAWAGTTRRPPGGAPRGRPTGRDPFRSWGGTTPGGGGGGGLPRRHAWWRHEQRRLFGATLPHVRGAVAVAAAARALAAAVAAAAAALAGGAAVGAARRPPTGCPTCPQRRPHPRRRPTGQEGGGRRGKIPPSTPGARGVVGALAAVGSAAVAADTAAAEATATSSCVPCSKGGALSCALGGDLGGLLPLLLSRPDDGGGSGSCGTGDWGGRRWQRARWGVVPTGGLIAAPAGWSGGWQQSVSGPHLDGGRHPRGSVGATATGATAVAAALPAAIRAVATAAGRRLGRPPPCQHWQWQWP</sequence>